<accession>A0ABS2E7K2</accession>
<gene>
    <name evidence="3" type="ORF">H7U36_05745</name>
</gene>
<feature type="transmembrane region" description="Helical" evidence="1">
    <location>
        <begin position="431"/>
        <end position="452"/>
    </location>
</feature>
<feature type="transmembrane region" description="Helical" evidence="1">
    <location>
        <begin position="21"/>
        <end position="41"/>
    </location>
</feature>
<feature type="domain" description="DUF7088" evidence="2">
    <location>
        <begin position="53"/>
        <end position="127"/>
    </location>
</feature>
<evidence type="ECO:0000313" key="3">
    <source>
        <dbReference type="EMBL" id="MBM6737612.1"/>
    </source>
</evidence>
<keyword evidence="1" id="KW-0472">Membrane</keyword>
<evidence type="ECO:0000313" key="4">
    <source>
        <dbReference type="Proteomes" id="UP000716906"/>
    </source>
</evidence>
<sequence length="461" mass="50256">MTDKIRNSFKSIASKQGSYSVGLTALVIAIVVVINLIVGQLPSQIQQIDISTNNIYEITDTSRELLDGLDKDVTFTVLADKSSTDERIRNFIDRYSALSSHITVEWIDPVLHPAALSTYEADSDTIVVSCADTGRSTTVAFTDIITYDQMSYYTTGSATESEFDGEGQLSSAVNYVTTDVTKKVYYTSGHGESSLSSSITDLMSKSSLTLTELNLMMASSIPEDCDLLLMDAPVNDLSEDEITMLSDYMEGGGHLFVILGSDVSETPALASFLETYGLTSAGGYIADTQRSYQGNYYYIFPELSVCGDMANELQSKMVLLINANGLVEGTPARDTITLTPFMTTSSSGYAVTEDGQSTQGTYVLGATATENDSRLTVISSESMIDETITSQFTNIENLTLFMNAVTANFDDIENLSIEPKSLQIEYNTMQYTGLIGLAAIIGIPVIFLLYGLRQWMKRRKA</sequence>
<dbReference type="InterPro" id="IPR055396">
    <property type="entry name" value="DUF7088"/>
</dbReference>
<evidence type="ECO:0000256" key="1">
    <source>
        <dbReference type="SAM" id="Phobius"/>
    </source>
</evidence>
<protein>
    <submittedName>
        <fullName evidence="3">GldG family protein</fullName>
    </submittedName>
</protein>
<reference evidence="3 4" key="1">
    <citation type="journal article" date="2021" name="Sci. Rep.">
        <title>The distribution of antibiotic resistance genes in chicken gut microbiota commensals.</title>
        <authorList>
            <person name="Juricova H."/>
            <person name="Matiasovicova J."/>
            <person name="Kubasova T."/>
            <person name="Cejkova D."/>
            <person name="Rychlik I."/>
        </authorList>
    </citation>
    <scope>NUCLEOTIDE SEQUENCE [LARGE SCALE GENOMIC DNA]</scope>
    <source>
        <strain evidence="3 4">An773</strain>
    </source>
</reference>
<proteinExistence type="predicted"/>
<keyword evidence="4" id="KW-1185">Reference proteome</keyword>
<comment type="caution">
    <text evidence="3">The sequence shown here is derived from an EMBL/GenBank/DDBJ whole genome shotgun (WGS) entry which is preliminary data.</text>
</comment>
<dbReference type="Pfam" id="PF23357">
    <property type="entry name" value="DUF7088"/>
    <property type="match status" value="1"/>
</dbReference>
<dbReference type="RefSeq" id="WP_033125362.1">
    <property type="nucleotide sequence ID" value="NZ_JACLYY010000004.1"/>
</dbReference>
<keyword evidence="1" id="KW-1133">Transmembrane helix</keyword>
<keyword evidence="1" id="KW-0812">Transmembrane</keyword>
<dbReference type="Proteomes" id="UP000716906">
    <property type="component" value="Unassembled WGS sequence"/>
</dbReference>
<name>A0ABS2E7K2_9FIRM</name>
<organism evidence="3 4">
    <name type="scientific">Faecalicatena fissicatena</name>
    <dbReference type="NCBI Taxonomy" id="290055"/>
    <lineage>
        <taxon>Bacteria</taxon>
        <taxon>Bacillati</taxon>
        <taxon>Bacillota</taxon>
        <taxon>Clostridia</taxon>
        <taxon>Lachnospirales</taxon>
        <taxon>Lachnospiraceae</taxon>
        <taxon>Faecalicatena</taxon>
    </lineage>
</organism>
<evidence type="ECO:0000259" key="2">
    <source>
        <dbReference type="Pfam" id="PF23357"/>
    </source>
</evidence>
<dbReference type="EMBL" id="JACLYY010000004">
    <property type="protein sequence ID" value="MBM6737612.1"/>
    <property type="molecule type" value="Genomic_DNA"/>
</dbReference>